<dbReference type="PROSITE" id="PS50082">
    <property type="entry name" value="WD_REPEATS_2"/>
    <property type="match status" value="1"/>
</dbReference>
<comment type="similarity">
    <text evidence="2">Belongs to the WD repeat EDC4 family.</text>
</comment>
<dbReference type="PROSITE" id="PS50294">
    <property type="entry name" value="WD_REPEATS_REGION"/>
    <property type="match status" value="1"/>
</dbReference>
<protein>
    <submittedName>
        <fullName evidence="11">Enhancer of mRNA-decapping protein 4-like</fullName>
    </submittedName>
</protein>
<dbReference type="SUPFAM" id="SSF50978">
    <property type="entry name" value="WD40 repeat-like"/>
    <property type="match status" value="1"/>
</dbReference>
<evidence type="ECO:0000256" key="4">
    <source>
        <dbReference type="ARBA" id="ARBA00022574"/>
    </source>
</evidence>
<feature type="repeat" description="WD" evidence="7">
    <location>
        <begin position="251"/>
        <end position="292"/>
    </location>
</feature>
<dbReference type="Pfam" id="PF16529">
    <property type="entry name" value="Ge1_WD40"/>
    <property type="match status" value="1"/>
</dbReference>
<feature type="compositionally biased region" description="Low complexity" evidence="8">
    <location>
        <begin position="627"/>
        <end position="643"/>
    </location>
</feature>
<dbReference type="PANTHER" id="PTHR15598:SF5">
    <property type="entry name" value="ENHANCER OF MRNA-DECAPPING PROTEIN 4"/>
    <property type="match status" value="1"/>
</dbReference>
<dbReference type="Gene3D" id="6.10.140.270">
    <property type="match status" value="1"/>
</dbReference>
<dbReference type="InterPro" id="IPR015943">
    <property type="entry name" value="WD40/YVTN_repeat-like_dom_sf"/>
</dbReference>
<evidence type="ECO:0000259" key="9">
    <source>
        <dbReference type="Pfam" id="PF16529"/>
    </source>
</evidence>
<dbReference type="InterPro" id="IPR045152">
    <property type="entry name" value="EDC4-like"/>
</dbReference>
<proteinExistence type="inferred from homology"/>
<dbReference type="InterPro" id="IPR049404">
    <property type="entry name" value="EDC4_C"/>
</dbReference>
<dbReference type="GO" id="GO:0031087">
    <property type="term" value="P:deadenylation-independent decapping of nuclear-transcribed mRNA"/>
    <property type="evidence" value="ECO:0007669"/>
    <property type="project" value="InterPro"/>
</dbReference>
<dbReference type="PANTHER" id="PTHR15598">
    <property type="entry name" value="ENHANCER OF MRNA-DECAPPING PROTEIN 4"/>
    <property type="match status" value="1"/>
</dbReference>
<keyword evidence="3" id="KW-0963">Cytoplasm</keyword>
<dbReference type="GO" id="GO:0000932">
    <property type="term" value="C:P-body"/>
    <property type="evidence" value="ECO:0007669"/>
    <property type="project" value="UniProtKB-SubCell"/>
</dbReference>
<dbReference type="Gene3D" id="1.10.220.100">
    <property type="entry name" value="conserved c-terminal region of ge- 1"/>
    <property type="match status" value="1"/>
</dbReference>
<accession>A0AAV7K0R0</accession>
<feature type="domain" description="Enhancer of mRNA-decapping protein 4 WD40 repeat region" evidence="9">
    <location>
        <begin position="52"/>
        <end position="392"/>
    </location>
</feature>
<evidence type="ECO:0000256" key="1">
    <source>
        <dbReference type="ARBA" id="ARBA00004201"/>
    </source>
</evidence>
<evidence type="ECO:0000313" key="11">
    <source>
        <dbReference type="EMBL" id="KAI6654339.1"/>
    </source>
</evidence>
<dbReference type="AlphaFoldDB" id="A0AAV7K0R0"/>
<sequence length="1111" mass="124862">MSNIINQSILLSGQIDSDPIPLTSSNVIVHCSKQPSTPPQAGSTIQVKSEASNRVQVQNLTNQQWDLKRLTDNLICENENFLAYILHGKNGCLVRLMHKQSKQRQLIKSFQSTVVDLVFVHIGYDMIACLELSGTLTVWSIHFKEENISPDSSIASNTDNSISTELILRITQAKIRRYSTLRIVWCSLPFTTPESTESLRSIRSYSPYFCVTLNDKCEVWDLDKATEAQKYSGNDFITAEDDNNNSCISILNAHNGDILDVAFSPDEAYLATCGKDGTVKCWSIQMNKCVHRLNPHEGVEVSQIKFLDDLTYSTRNEAHADSFWKFILTLSRPKCEIKLWSCTDWGCLQSITFQSAVDPPPVLRITTHLSSRFIALCDTQRPLLYILEFSRETSHFITLGEFALIHPILSLSIASLQSYQPTNEPGILKLSTTTEDLLPDKYTQIVLHSVHAKSLQELSVCYSQAVLKEDSSTKFSSPVVHTLEELEASPVLSEPTDKTLSDKLNSTELTDVTKDDNLSSESVDKMDLQDSVDTQHDVIDNDDEITIPPGPGSGVETMKKLRSMLNLPDPIISPSIQAYPPIQAEEVLKVANIGAYNYFAADIKDVEEKMEQLLNVNTSDNPKTEESILNGSSLSHSHSSTISAEGKQEISSQGNEIVPAELDTSTQQELSRINQELTEQRKANIELRREISHISHQMKTLLHKEGPNRQCLNHLLQTQNHQMQSLGQLISTQQHLTHRVEMNLKANESDRMNEKPRNETLIANINSNLSHILTSQINNLLANEINQIVMKIVTDSLNNFQKSLPTILKTIMNEQMKIIETNLEQFLIQLMQRQDVIEKVSIQLSQAMTTPVKESQKKVFLEIALPAFDKCCKQMFQQMNDTIVKASQEYAKDMQQCVQVIREQADNVKKDGEEATTPTRLGKDDVIIKCDQIANSIEQLPQLICNEVQRVLHDELSTWTQSLPPSSNQVSIEQIKTDIEKRLSEGQIAQAFDLALTANNLEAVEYICAQVQPGEVLESDPPILSQALLLSLIQQLSFDLTSNLQLKLRYLIDAIHSIDPAHEHAGQVLRDLLQTLTHTSNQLASAEPFCVHLSKVNWLMKYVKKTVDSID</sequence>
<dbReference type="InterPro" id="IPR036322">
    <property type="entry name" value="WD40_repeat_dom_sf"/>
</dbReference>
<evidence type="ECO:0000256" key="7">
    <source>
        <dbReference type="PROSITE-ProRule" id="PRU00221"/>
    </source>
</evidence>
<keyword evidence="4 7" id="KW-0853">WD repeat</keyword>
<evidence type="ECO:0000313" key="12">
    <source>
        <dbReference type="Proteomes" id="UP001165289"/>
    </source>
</evidence>
<reference evidence="11 12" key="1">
    <citation type="journal article" date="2023" name="BMC Biol.">
        <title>The compact genome of the sponge Oopsacas minuta (Hexactinellida) is lacking key metazoan core genes.</title>
        <authorList>
            <person name="Santini S."/>
            <person name="Schenkelaars Q."/>
            <person name="Jourda C."/>
            <person name="Duchesne M."/>
            <person name="Belahbib H."/>
            <person name="Rocher C."/>
            <person name="Selva M."/>
            <person name="Riesgo A."/>
            <person name="Vervoort M."/>
            <person name="Leys S.P."/>
            <person name="Kodjabachian L."/>
            <person name="Le Bivic A."/>
            <person name="Borchiellini C."/>
            <person name="Claverie J.M."/>
            <person name="Renard E."/>
        </authorList>
    </citation>
    <scope>NUCLEOTIDE SEQUENCE [LARGE SCALE GENOMIC DNA]</scope>
    <source>
        <strain evidence="11">SPO-2</strain>
    </source>
</reference>
<dbReference type="EMBL" id="JAKMXF010000222">
    <property type="protein sequence ID" value="KAI6654339.1"/>
    <property type="molecule type" value="Genomic_DNA"/>
</dbReference>
<dbReference type="Gene3D" id="2.130.10.10">
    <property type="entry name" value="YVTN repeat-like/Quinoprotein amine dehydrogenase"/>
    <property type="match status" value="1"/>
</dbReference>
<name>A0AAV7K0R0_9METZ</name>
<dbReference type="SMART" id="SM00320">
    <property type="entry name" value="WD40"/>
    <property type="match status" value="3"/>
</dbReference>
<organism evidence="11 12">
    <name type="scientific">Oopsacas minuta</name>
    <dbReference type="NCBI Taxonomy" id="111878"/>
    <lineage>
        <taxon>Eukaryota</taxon>
        <taxon>Metazoa</taxon>
        <taxon>Porifera</taxon>
        <taxon>Hexactinellida</taxon>
        <taxon>Hexasterophora</taxon>
        <taxon>Lyssacinosida</taxon>
        <taxon>Leucopsacidae</taxon>
        <taxon>Oopsacas</taxon>
    </lineage>
</organism>
<gene>
    <name evidence="11" type="ORF">LOD99_736</name>
</gene>
<evidence type="ECO:0000256" key="8">
    <source>
        <dbReference type="SAM" id="MobiDB-lite"/>
    </source>
</evidence>
<evidence type="ECO:0000256" key="2">
    <source>
        <dbReference type="ARBA" id="ARBA00009639"/>
    </source>
</evidence>
<dbReference type="InterPro" id="IPR044938">
    <property type="entry name" value="EDC4_C_sf"/>
</dbReference>
<evidence type="ECO:0000256" key="6">
    <source>
        <dbReference type="ARBA" id="ARBA00023054"/>
    </source>
</evidence>
<comment type="caution">
    <text evidence="11">The sequence shown here is derived from an EMBL/GenBank/DDBJ whole genome shotgun (WGS) entry which is preliminary data.</text>
</comment>
<keyword evidence="5" id="KW-0677">Repeat</keyword>
<keyword evidence="6" id="KW-0175">Coiled coil</keyword>
<evidence type="ECO:0000256" key="5">
    <source>
        <dbReference type="ARBA" id="ARBA00022737"/>
    </source>
</evidence>
<comment type="subcellular location">
    <subcellularLocation>
        <location evidence="1">Cytoplasm</location>
        <location evidence="1">P-body</location>
    </subcellularLocation>
</comment>
<dbReference type="Pfam" id="PF21289">
    <property type="entry name" value="EDC4_C"/>
    <property type="match status" value="1"/>
</dbReference>
<evidence type="ECO:0000256" key="3">
    <source>
        <dbReference type="ARBA" id="ARBA00022490"/>
    </source>
</evidence>
<feature type="region of interest" description="Disordered" evidence="8">
    <location>
        <begin position="618"/>
        <end position="648"/>
    </location>
</feature>
<dbReference type="Proteomes" id="UP001165289">
    <property type="component" value="Unassembled WGS sequence"/>
</dbReference>
<dbReference type="InterPro" id="IPR001680">
    <property type="entry name" value="WD40_rpt"/>
</dbReference>
<feature type="domain" description="Enhancer of mRNA-decapping protein 4 C-terminal" evidence="10">
    <location>
        <begin position="979"/>
        <end position="1081"/>
    </location>
</feature>
<keyword evidence="12" id="KW-1185">Reference proteome</keyword>
<dbReference type="InterPro" id="IPR032401">
    <property type="entry name" value="EDC4_WD40"/>
</dbReference>
<evidence type="ECO:0000259" key="10">
    <source>
        <dbReference type="Pfam" id="PF21289"/>
    </source>
</evidence>